<sequence length="280" mass="30266">MLSYLHFMRIFRITTLTLLSLLLFGFSPIPALASKINVPTNFLVLNTGLVGWWTFDGKDTPWTSATAATTLDKSGNGNTGTLTNMAQATSPTIGKIGQGLKFDGGGDYVEKTDVSSLDITGALTLSAWIYTHSQKTDNAGIISKYRNQTGSTNQRAYELYVQDNAVSGGIGMAISDDGTFKADGVLESGANVITLNKWHHVVARFEPSTSMRLYVDGVQVASDTTSILSSVANTAAPLWIGIQLRSTDPNMHFDGLIDDVRIYNRALSANEVLQLYNLGR</sequence>
<evidence type="ECO:0000259" key="3">
    <source>
        <dbReference type="SMART" id="SM00560"/>
    </source>
</evidence>
<dbReference type="Pfam" id="PF13385">
    <property type="entry name" value="Laminin_G_3"/>
    <property type="match status" value="1"/>
</dbReference>
<evidence type="ECO:0000256" key="1">
    <source>
        <dbReference type="ARBA" id="ARBA00022729"/>
    </source>
</evidence>
<dbReference type="SUPFAM" id="SSF49899">
    <property type="entry name" value="Concanavalin A-like lectins/glucanases"/>
    <property type="match status" value="1"/>
</dbReference>
<dbReference type="PANTHER" id="PTHR47635">
    <property type="entry name" value="CUB DOMAIN-CONTAINING PROTEIN"/>
    <property type="match status" value="1"/>
</dbReference>
<keyword evidence="1" id="KW-0732">Signal</keyword>
<dbReference type="Proteomes" id="UP000177269">
    <property type="component" value="Unassembled WGS sequence"/>
</dbReference>
<dbReference type="SMART" id="SM00560">
    <property type="entry name" value="LamGL"/>
    <property type="match status" value="1"/>
</dbReference>
<comment type="caution">
    <text evidence="4">The sequence shown here is derived from an EMBL/GenBank/DDBJ whole genome shotgun (WGS) entry which is preliminary data.</text>
</comment>
<feature type="domain" description="LamG-like jellyroll fold" evidence="3">
    <location>
        <begin position="121"/>
        <end position="270"/>
    </location>
</feature>
<organism evidence="4 5">
    <name type="scientific">Candidatus Taylorbacteria bacterium RIFCSPLOWO2_12_FULL_43_20</name>
    <dbReference type="NCBI Taxonomy" id="1802332"/>
    <lineage>
        <taxon>Bacteria</taxon>
        <taxon>Candidatus Tayloriibacteriota</taxon>
    </lineage>
</organism>
<name>A0A1G2P1W2_9BACT</name>
<gene>
    <name evidence="4" type="ORF">A3G52_00655</name>
</gene>
<accession>A0A1G2P1W2</accession>
<evidence type="ECO:0000313" key="5">
    <source>
        <dbReference type="Proteomes" id="UP000177269"/>
    </source>
</evidence>
<dbReference type="InterPro" id="IPR013320">
    <property type="entry name" value="ConA-like_dom_sf"/>
</dbReference>
<dbReference type="Gene3D" id="2.60.120.200">
    <property type="match status" value="1"/>
</dbReference>
<dbReference type="AlphaFoldDB" id="A0A1G2P1W2"/>
<dbReference type="InterPro" id="IPR006558">
    <property type="entry name" value="LamG-like"/>
</dbReference>
<keyword evidence="2" id="KW-1015">Disulfide bond</keyword>
<protein>
    <recommendedName>
        <fullName evidence="3">LamG-like jellyroll fold domain-containing protein</fullName>
    </recommendedName>
</protein>
<dbReference type="EMBL" id="MHSK01000030">
    <property type="protein sequence ID" value="OHA41602.1"/>
    <property type="molecule type" value="Genomic_DNA"/>
</dbReference>
<proteinExistence type="predicted"/>
<evidence type="ECO:0000313" key="4">
    <source>
        <dbReference type="EMBL" id="OHA41602.1"/>
    </source>
</evidence>
<dbReference type="PANTHER" id="PTHR47635:SF2">
    <property type="entry name" value="LAMG-LIKE JELLYROLL FOLD DOMAIN-CONTAINING PROTEIN"/>
    <property type="match status" value="1"/>
</dbReference>
<evidence type="ECO:0000256" key="2">
    <source>
        <dbReference type="ARBA" id="ARBA00023157"/>
    </source>
</evidence>
<reference evidence="4 5" key="1">
    <citation type="journal article" date="2016" name="Nat. Commun.">
        <title>Thousands of microbial genomes shed light on interconnected biogeochemical processes in an aquifer system.</title>
        <authorList>
            <person name="Anantharaman K."/>
            <person name="Brown C.T."/>
            <person name="Hug L.A."/>
            <person name="Sharon I."/>
            <person name="Castelle C.J."/>
            <person name="Probst A.J."/>
            <person name="Thomas B.C."/>
            <person name="Singh A."/>
            <person name="Wilkins M.J."/>
            <person name="Karaoz U."/>
            <person name="Brodie E.L."/>
            <person name="Williams K.H."/>
            <person name="Hubbard S.S."/>
            <person name="Banfield J.F."/>
        </authorList>
    </citation>
    <scope>NUCLEOTIDE SEQUENCE [LARGE SCALE GENOMIC DNA]</scope>
</reference>